<dbReference type="AlphaFoldDB" id="A0A1W0X876"/>
<feature type="signal peptide" evidence="1">
    <location>
        <begin position="1"/>
        <end position="33"/>
    </location>
</feature>
<evidence type="ECO:0000313" key="3">
    <source>
        <dbReference type="Proteomes" id="UP000192578"/>
    </source>
</evidence>
<name>A0A1W0X876_HYPEX</name>
<feature type="chain" id="PRO_5012099567" evidence="1">
    <location>
        <begin position="34"/>
        <end position="203"/>
    </location>
</feature>
<reference evidence="3" key="1">
    <citation type="submission" date="2017-01" db="EMBL/GenBank/DDBJ databases">
        <title>Comparative genomics of anhydrobiosis in the tardigrade Hypsibius dujardini.</title>
        <authorList>
            <person name="Yoshida Y."/>
            <person name="Koutsovoulos G."/>
            <person name="Laetsch D."/>
            <person name="Stevens L."/>
            <person name="Kumar S."/>
            <person name="Horikawa D."/>
            <person name="Ishino K."/>
            <person name="Komine S."/>
            <person name="Tomita M."/>
            <person name="Blaxter M."/>
            <person name="Arakawa K."/>
        </authorList>
    </citation>
    <scope>NUCLEOTIDE SEQUENCE [LARGE SCALE GENOMIC DNA]</scope>
    <source>
        <strain evidence="3">Z151</strain>
    </source>
</reference>
<sequence length="203" mass="21281">MSPRNARSTITVSSLVVVVVSVTLLLHPAQLDAKPFTITRADFPRSQASKAGHSVKLVEEDHGELASSTPPWCGKNCSGNHKVLATCCGATVAHSQLGVGAQSPFLFKFFSSPAQANGNAAVESMSALGTVATANMAALNTRPILNVYKQENEYHGPVTYASRIKNHNAAVESTSTLSPPPAGFVWAPTAYHLVPLPNPAGAH</sequence>
<accession>A0A1W0X876</accession>
<dbReference type="EMBL" id="MTYJ01000011">
    <property type="protein sequence ID" value="OQV23580.1"/>
    <property type="molecule type" value="Genomic_DNA"/>
</dbReference>
<keyword evidence="1" id="KW-0732">Signal</keyword>
<proteinExistence type="predicted"/>
<comment type="caution">
    <text evidence="2">The sequence shown here is derived from an EMBL/GenBank/DDBJ whole genome shotgun (WGS) entry which is preliminary data.</text>
</comment>
<evidence type="ECO:0000313" key="2">
    <source>
        <dbReference type="EMBL" id="OQV23580.1"/>
    </source>
</evidence>
<evidence type="ECO:0000256" key="1">
    <source>
        <dbReference type="SAM" id="SignalP"/>
    </source>
</evidence>
<protein>
    <submittedName>
        <fullName evidence="2">Uncharacterized protein</fullName>
    </submittedName>
</protein>
<dbReference type="Proteomes" id="UP000192578">
    <property type="component" value="Unassembled WGS sequence"/>
</dbReference>
<keyword evidence="3" id="KW-1185">Reference proteome</keyword>
<organism evidence="2 3">
    <name type="scientific">Hypsibius exemplaris</name>
    <name type="common">Freshwater tardigrade</name>
    <dbReference type="NCBI Taxonomy" id="2072580"/>
    <lineage>
        <taxon>Eukaryota</taxon>
        <taxon>Metazoa</taxon>
        <taxon>Ecdysozoa</taxon>
        <taxon>Tardigrada</taxon>
        <taxon>Eutardigrada</taxon>
        <taxon>Parachela</taxon>
        <taxon>Hypsibioidea</taxon>
        <taxon>Hypsibiidae</taxon>
        <taxon>Hypsibius</taxon>
    </lineage>
</organism>
<gene>
    <name evidence="2" type="ORF">BV898_02698</name>
</gene>